<dbReference type="Pfam" id="PF00104">
    <property type="entry name" value="Hormone_recep"/>
    <property type="match status" value="1"/>
</dbReference>
<dbReference type="Gene3D" id="3.30.50.10">
    <property type="entry name" value="Erythroid Transcription Factor GATA-1, subunit A"/>
    <property type="match status" value="1"/>
</dbReference>
<dbReference type="InterPro" id="IPR001628">
    <property type="entry name" value="Znf_hrmn_rcpt"/>
</dbReference>
<dbReference type="GO" id="GO:0003700">
    <property type="term" value="F:DNA-binding transcription factor activity"/>
    <property type="evidence" value="ECO:0007669"/>
    <property type="project" value="InterPro"/>
</dbReference>
<dbReference type="GO" id="GO:0043565">
    <property type="term" value="F:sequence-specific DNA binding"/>
    <property type="evidence" value="ECO:0007669"/>
    <property type="project" value="InterPro"/>
</dbReference>
<dbReference type="SMART" id="SM00430">
    <property type="entry name" value="HOLI"/>
    <property type="match status" value="1"/>
</dbReference>
<dbReference type="PROSITE" id="PS51843">
    <property type="entry name" value="NR_LBD"/>
    <property type="match status" value="1"/>
</dbReference>
<evidence type="ECO:0000256" key="2">
    <source>
        <dbReference type="ARBA" id="ARBA00022771"/>
    </source>
</evidence>
<reference evidence="14" key="1">
    <citation type="submission" date="2016-11" db="UniProtKB">
        <authorList>
            <consortium name="WormBaseParasite"/>
        </authorList>
    </citation>
    <scope>IDENTIFICATION</scope>
</reference>
<dbReference type="SUPFAM" id="SSF57716">
    <property type="entry name" value="Glucocorticoid receptor-like (DNA-binding domain)"/>
    <property type="match status" value="1"/>
</dbReference>
<dbReference type="AlphaFoldDB" id="A0A1I8H9X9"/>
<evidence type="ECO:0000256" key="8">
    <source>
        <dbReference type="ARBA" id="ARBA00023242"/>
    </source>
</evidence>
<accession>A0A1I8H9X9</accession>
<dbReference type="PROSITE" id="PS00031">
    <property type="entry name" value="NUCLEAR_REC_DBD_1"/>
    <property type="match status" value="1"/>
</dbReference>
<keyword evidence="13" id="KW-1185">Reference proteome</keyword>
<comment type="similarity">
    <text evidence="9">Belongs to the nuclear hormone receptor family.</text>
</comment>
<evidence type="ECO:0000313" key="13">
    <source>
        <dbReference type="Proteomes" id="UP000095280"/>
    </source>
</evidence>
<evidence type="ECO:0000256" key="5">
    <source>
        <dbReference type="ARBA" id="ARBA00023125"/>
    </source>
</evidence>
<dbReference type="Proteomes" id="UP000095280">
    <property type="component" value="Unplaced"/>
</dbReference>
<dbReference type="PANTHER" id="PTHR48092">
    <property type="entry name" value="KNIRPS-RELATED PROTEIN-RELATED"/>
    <property type="match status" value="1"/>
</dbReference>
<dbReference type="PRINTS" id="PR00047">
    <property type="entry name" value="STROIDFINGER"/>
</dbReference>
<evidence type="ECO:0000259" key="12">
    <source>
        <dbReference type="PROSITE" id="PS51843"/>
    </source>
</evidence>
<feature type="compositionally biased region" description="Basic and acidic residues" evidence="10">
    <location>
        <begin position="1"/>
        <end position="10"/>
    </location>
</feature>
<evidence type="ECO:0000256" key="9">
    <source>
        <dbReference type="RuleBase" id="RU004334"/>
    </source>
</evidence>
<keyword evidence="1 9" id="KW-0479">Metal-binding</keyword>
<dbReference type="PROSITE" id="PS51030">
    <property type="entry name" value="NUCLEAR_REC_DBD_2"/>
    <property type="match status" value="1"/>
</dbReference>
<dbReference type="Gene3D" id="1.10.565.10">
    <property type="entry name" value="Retinoid X Receptor"/>
    <property type="match status" value="1"/>
</dbReference>
<sequence>FPQPKQRESKQQAWRLQKRQQSELSELADAQQQQPQGEAGSVCSVCGCDRPAGCHYGAVTCHACKSFFKRTVQHSLAYACMRLARHCALVSERTRACGYCRFRKCLRVGMRPQLVRSLSDCVNDDQDQASSLASSTTTVAAAAAATPSVEAAVSAVEADLVEIEQFTIDQSGLDGLPLEERVIRCVTLACDGFLSSLIVWAKRVSGFNQLIMQDRVALIQRRWMVVMILGMARSSHPYTDTLHFCSNFQLSEEQANSFRLPRIDPRVRTICQRYTQLNVTPLETNLLSYVLFLESSCYFDWANQAAIEELQLGYLRRLRQACRGGVRLGVLLQLHNDLMAAQLLALGYMDRTLNLEGRPLPPLANEVLQHVLALGLPVSEPHRYF</sequence>
<keyword evidence="2 9" id="KW-0863">Zinc-finger</keyword>
<feature type="domain" description="NR LBD" evidence="12">
    <location>
        <begin position="148"/>
        <end position="385"/>
    </location>
</feature>
<keyword evidence="6 9" id="KW-0804">Transcription</keyword>
<evidence type="ECO:0000256" key="6">
    <source>
        <dbReference type="ARBA" id="ARBA00023163"/>
    </source>
</evidence>
<evidence type="ECO:0000256" key="3">
    <source>
        <dbReference type="ARBA" id="ARBA00022833"/>
    </source>
</evidence>
<proteinExistence type="inferred from homology"/>
<dbReference type="InterPro" id="IPR000536">
    <property type="entry name" value="Nucl_hrmn_rcpt_lig-bd"/>
</dbReference>
<dbReference type="WBParaSite" id="maker-uti_cns_0004959-snap-gene-0.11-mRNA-1">
    <property type="protein sequence ID" value="maker-uti_cns_0004959-snap-gene-0.11-mRNA-1"/>
    <property type="gene ID" value="maker-uti_cns_0004959-snap-gene-0.11"/>
</dbReference>
<comment type="subcellular location">
    <subcellularLocation>
        <location evidence="9">Nucleus</location>
    </subcellularLocation>
</comment>
<evidence type="ECO:0000256" key="1">
    <source>
        <dbReference type="ARBA" id="ARBA00022723"/>
    </source>
</evidence>
<keyword evidence="5 9" id="KW-0238">DNA-binding</keyword>
<feature type="region of interest" description="Disordered" evidence="10">
    <location>
        <begin position="1"/>
        <end position="33"/>
    </location>
</feature>
<dbReference type="InterPro" id="IPR050200">
    <property type="entry name" value="Nuclear_hormone_rcpt_NR3"/>
</dbReference>
<dbReference type="GO" id="GO:0008270">
    <property type="term" value="F:zinc ion binding"/>
    <property type="evidence" value="ECO:0007669"/>
    <property type="project" value="UniProtKB-KW"/>
</dbReference>
<dbReference type="GO" id="GO:0005634">
    <property type="term" value="C:nucleus"/>
    <property type="evidence" value="ECO:0007669"/>
    <property type="project" value="UniProtKB-SubCell"/>
</dbReference>
<keyword evidence="7 9" id="KW-0675">Receptor</keyword>
<protein>
    <submittedName>
        <fullName evidence="14">Nuclear receptor domain-containing protein</fullName>
    </submittedName>
</protein>
<dbReference type="Pfam" id="PF00105">
    <property type="entry name" value="zf-C4"/>
    <property type="match status" value="1"/>
</dbReference>
<name>A0A1I8H9X9_9PLAT</name>
<keyword evidence="4 9" id="KW-0805">Transcription regulation</keyword>
<dbReference type="CDD" id="cd06916">
    <property type="entry name" value="NR_DBD_like"/>
    <property type="match status" value="1"/>
</dbReference>
<dbReference type="SMART" id="SM00399">
    <property type="entry name" value="ZnF_C4"/>
    <property type="match status" value="1"/>
</dbReference>
<dbReference type="PRINTS" id="PR00398">
    <property type="entry name" value="STRDHORMONER"/>
</dbReference>
<organism evidence="13 14">
    <name type="scientific">Macrostomum lignano</name>
    <dbReference type="NCBI Taxonomy" id="282301"/>
    <lineage>
        <taxon>Eukaryota</taxon>
        <taxon>Metazoa</taxon>
        <taxon>Spiralia</taxon>
        <taxon>Lophotrochozoa</taxon>
        <taxon>Platyhelminthes</taxon>
        <taxon>Rhabditophora</taxon>
        <taxon>Macrostomorpha</taxon>
        <taxon>Macrostomida</taxon>
        <taxon>Macrostomidae</taxon>
        <taxon>Macrostomum</taxon>
    </lineage>
</organism>
<feature type="domain" description="Nuclear receptor" evidence="11">
    <location>
        <begin position="40"/>
        <end position="117"/>
    </location>
</feature>
<keyword evidence="8 9" id="KW-0539">Nucleus</keyword>
<dbReference type="InterPro" id="IPR013088">
    <property type="entry name" value="Znf_NHR/GATA"/>
</dbReference>
<evidence type="ECO:0000259" key="11">
    <source>
        <dbReference type="PROSITE" id="PS51030"/>
    </source>
</evidence>
<dbReference type="SUPFAM" id="SSF48508">
    <property type="entry name" value="Nuclear receptor ligand-binding domain"/>
    <property type="match status" value="1"/>
</dbReference>
<evidence type="ECO:0000256" key="10">
    <source>
        <dbReference type="SAM" id="MobiDB-lite"/>
    </source>
</evidence>
<dbReference type="InterPro" id="IPR001723">
    <property type="entry name" value="Nuclear_hrmn_rcpt"/>
</dbReference>
<evidence type="ECO:0000256" key="4">
    <source>
        <dbReference type="ARBA" id="ARBA00023015"/>
    </source>
</evidence>
<evidence type="ECO:0000313" key="14">
    <source>
        <dbReference type="WBParaSite" id="maker-uti_cns_0004959-snap-gene-0.11-mRNA-1"/>
    </source>
</evidence>
<keyword evidence="3 9" id="KW-0862">Zinc</keyword>
<evidence type="ECO:0000256" key="7">
    <source>
        <dbReference type="ARBA" id="ARBA00023170"/>
    </source>
</evidence>
<dbReference type="InterPro" id="IPR035500">
    <property type="entry name" value="NHR-like_dom_sf"/>
</dbReference>